<evidence type="ECO:0000259" key="2">
    <source>
        <dbReference type="Pfam" id="PF10021"/>
    </source>
</evidence>
<dbReference type="NCBIfam" id="TIGR02452">
    <property type="entry name" value="TIGR02452 family protein"/>
    <property type="match status" value="1"/>
</dbReference>
<comment type="caution">
    <text evidence="3">The sequence shown here is derived from an EMBL/GenBank/DDBJ whole genome shotgun (WGS) entry which is preliminary data.</text>
</comment>
<evidence type="ECO:0000313" key="4">
    <source>
        <dbReference type="Proteomes" id="UP001175000"/>
    </source>
</evidence>
<keyword evidence="4" id="KW-1185">Reference proteome</keyword>
<dbReference type="EMBL" id="JAULSU010000002">
    <property type="protein sequence ID" value="KAK0627954.1"/>
    <property type="molecule type" value="Genomic_DNA"/>
</dbReference>
<dbReference type="Pfam" id="PF10021">
    <property type="entry name" value="PARG_cat_microb"/>
    <property type="match status" value="1"/>
</dbReference>
<protein>
    <recommendedName>
        <fullName evidence="2">Microbial-type PARG catalytic domain-containing protein</fullName>
    </recommendedName>
</protein>
<dbReference type="SUPFAM" id="SSF52949">
    <property type="entry name" value="Macro domain-like"/>
    <property type="match status" value="1"/>
</dbReference>
<evidence type="ECO:0000313" key="3">
    <source>
        <dbReference type="EMBL" id="KAK0627954.1"/>
    </source>
</evidence>
<sequence length="332" mass="36053">MASASHQNRRNALKQTAKETKAMTPTIAASLPHLNPSVSLSFALETLPPLDPAKCPRFRLSPNPTTPGTPISVLDSDSFDAAITMPSSIFSLTSSDTSTTLEKESSILTLLQESASAPFNLNPATASRVAVLNMASEHNPGGGWMNGAAAQEEALCFRSTLASSLHKSRHYPIPDRCGLWTKDVVIFRTSMAQGHELTVPAVEVEKLPVVSVLSVAGIRRPRVEVVEGRSVFAEAKDRELTKDKMRICLRMAAERGHTMLVLGALGCGAFRNPPEEVADCWGEVLREREFAGGWFKAVWFAVFDRKRDGNLPIFKGRLDGKVVGFVEPEKGV</sequence>
<dbReference type="PROSITE" id="PS00221">
    <property type="entry name" value="MIP"/>
    <property type="match status" value="1"/>
</dbReference>
<accession>A0AA39X611</accession>
<name>A0AA39X611_9PEZI</name>
<dbReference type="InterPro" id="IPR012664">
    <property type="entry name" value="CHP02452"/>
</dbReference>
<dbReference type="InterPro" id="IPR019261">
    <property type="entry name" value="PARG_cat_microbial"/>
</dbReference>
<evidence type="ECO:0000256" key="1">
    <source>
        <dbReference type="SAM" id="MobiDB-lite"/>
    </source>
</evidence>
<dbReference type="Gene3D" id="3.40.220.10">
    <property type="entry name" value="Leucine Aminopeptidase, subunit E, domain 1"/>
    <property type="match status" value="1"/>
</dbReference>
<dbReference type="AlphaFoldDB" id="A0AA39X611"/>
<dbReference type="PANTHER" id="PTHR35596">
    <property type="entry name" value="DUF2263 DOMAIN-CONTAINING PROTEIN"/>
    <property type="match status" value="1"/>
</dbReference>
<reference evidence="3" key="1">
    <citation type="submission" date="2023-06" db="EMBL/GenBank/DDBJ databases">
        <title>Genome-scale phylogeny and comparative genomics of the fungal order Sordariales.</title>
        <authorList>
            <consortium name="Lawrence Berkeley National Laboratory"/>
            <person name="Hensen N."/>
            <person name="Bonometti L."/>
            <person name="Westerberg I."/>
            <person name="Brannstrom I.O."/>
            <person name="Guillou S."/>
            <person name="Cros-Aarteil S."/>
            <person name="Calhoun S."/>
            <person name="Haridas S."/>
            <person name="Kuo A."/>
            <person name="Mondo S."/>
            <person name="Pangilinan J."/>
            <person name="Riley R."/>
            <person name="Labutti K."/>
            <person name="Andreopoulos B."/>
            <person name="Lipzen A."/>
            <person name="Chen C."/>
            <person name="Yanf M."/>
            <person name="Daum C."/>
            <person name="Ng V."/>
            <person name="Clum A."/>
            <person name="Steindorff A."/>
            <person name="Ohm R."/>
            <person name="Martin F."/>
            <person name="Silar P."/>
            <person name="Natvig D."/>
            <person name="Lalanne C."/>
            <person name="Gautier V."/>
            <person name="Ament-Velasquez S.L."/>
            <person name="Kruys A."/>
            <person name="Hutchinson M.I."/>
            <person name="Powell A.J."/>
            <person name="Barry K."/>
            <person name="Miller A.N."/>
            <person name="Grigoriev I.V."/>
            <person name="Debuchy R."/>
            <person name="Gladieux P."/>
            <person name="Thoren M.H."/>
            <person name="Johannesson H."/>
        </authorList>
    </citation>
    <scope>NUCLEOTIDE SEQUENCE</scope>
    <source>
        <strain evidence="3">CBS 606.72</strain>
    </source>
</reference>
<feature type="region of interest" description="Disordered" evidence="1">
    <location>
        <begin position="1"/>
        <end position="20"/>
    </location>
</feature>
<feature type="domain" description="Microbial-type PARG catalytic" evidence="2">
    <location>
        <begin position="93"/>
        <end position="171"/>
    </location>
</feature>
<proteinExistence type="predicted"/>
<dbReference type="Proteomes" id="UP001175000">
    <property type="component" value="Unassembled WGS sequence"/>
</dbReference>
<dbReference type="PANTHER" id="PTHR35596:SF1">
    <property type="entry name" value="MICROBIAL-TYPE PARG CATALYTIC DOMAIN-CONTAINING PROTEIN"/>
    <property type="match status" value="1"/>
</dbReference>
<gene>
    <name evidence="3" type="ORF">B0T14DRAFT_447635</name>
</gene>
<organism evidence="3 4">
    <name type="scientific">Immersiella caudata</name>
    <dbReference type="NCBI Taxonomy" id="314043"/>
    <lineage>
        <taxon>Eukaryota</taxon>
        <taxon>Fungi</taxon>
        <taxon>Dikarya</taxon>
        <taxon>Ascomycota</taxon>
        <taxon>Pezizomycotina</taxon>
        <taxon>Sordariomycetes</taxon>
        <taxon>Sordariomycetidae</taxon>
        <taxon>Sordariales</taxon>
        <taxon>Lasiosphaeriaceae</taxon>
        <taxon>Immersiella</taxon>
    </lineage>
</organism>
<dbReference type="InterPro" id="IPR043472">
    <property type="entry name" value="Macro_dom-like"/>
</dbReference>
<dbReference type="InterPro" id="IPR022357">
    <property type="entry name" value="MIP_CS"/>
</dbReference>